<sequence>MADSGSARRPPGQRQGVSDRKDCPACSGATEQRLGPLRLACFFCRGEGRLGEDDGAGEGYGPVVRRAGTPVWDQLGADMMPGCRACLGVGRVISLGGDVRGGRPAIMTEGPCPVCADR</sequence>
<evidence type="ECO:0000313" key="3">
    <source>
        <dbReference type="Proteomes" id="UP000261811"/>
    </source>
</evidence>
<evidence type="ECO:0000313" key="2">
    <source>
        <dbReference type="EMBL" id="RFU38409.1"/>
    </source>
</evidence>
<dbReference type="AlphaFoldDB" id="A0A372JET4"/>
<reference evidence="2 3" key="1">
    <citation type="submission" date="2018-08" db="EMBL/GenBank/DDBJ databases">
        <title>Actinomadura jelena sp. nov., a novel Actinomycete isolated from soil in Chad.</title>
        <authorList>
            <person name="Shi L."/>
        </authorList>
    </citation>
    <scope>NUCLEOTIDE SEQUENCE [LARGE SCALE GENOMIC DNA]</scope>
    <source>
        <strain evidence="2 3">NEAU-G17</strain>
    </source>
</reference>
<gene>
    <name evidence="2" type="ORF">DZF91_27850</name>
</gene>
<name>A0A372JET4_9ACTN</name>
<accession>A0A372JET4</accession>
<keyword evidence="3" id="KW-1185">Reference proteome</keyword>
<dbReference type="EMBL" id="QURH01000809">
    <property type="protein sequence ID" value="RFU38409.1"/>
    <property type="molecule type" value="Genomic_DNA"/>
</dbReference>
<protein>
    <submittedName>
        <fullName evidence="2">Uncharacterized protein</fullName>
    </submittedName>
</protein>
<evidence type="ECO:0000256" key="1">
    <source>
        <dbReference type="SAM" id="MobiDB-lite"/>
    </source>
</evidence>
<comment type="caution">
    <text evidence="2">The sequence shown here is derived from an EMBL/GenBank/DDBJ whole genome shotgun (WGS) entry which is preliminary data.</text>
</comment>
<feature type="region of interest" description="Disordered" evidence="1">
    <location>
        <begin position="1"/>
        <end position="29"/>
    </location>
</feature>
<proteinExistence type="predicted"/>
<dbReference type="Proteomes" id="UP000261811">
    <property type="component" value="Unassembled WGS sequence"/>
</dbReference>
<organism evidence="2 3">
    <name type="scientific">Actinomadura logoneensis</name>
    <dbReference type="NCBI Taxonomy" id="2293572"/>
    <lineage>
        <taxon>Bacteria</taxon>
        <taxon>Bacillati</taxon>
        <taxon>Actinomycetota</taxon>
        <taxon>Actinomycetes</taxon>
        <taxon>Streptosporangiales</taxon>
        <taxon>Thermomonosporaceae</taxon>
        <taxon>Actinomadura</taxon>
    </lineage>
</organism>